<feature type="region of interest" description="Disordered" evidence="1">
    <location>
        <begin position="202"/>
        <end position="268"/>
    </location>
</feature>
<name>A0A0X3Q3E0_SCHSO</name>
<feature type="region of interest" description="Disordered" evidence="1">
    <location>
        <begin position="292"/>
        <end position="427"/>
    </location>
</feature>
<feature type="compositionally biased region" description="Basic and acidic residues" evidence="1">
    <location>
        <begin position="317"/>
        <end position="350"/>
    </location>
</feature>
<feature type="compositionally biased region" description="Polar residues" evidence="1">
    <location>
        <begin position="412"/>
        <end position="424"/>
    </location>
</feature>
<feature type="compositionally biased region" description="Basic and acidic residues" evidence="1">
    <location>
        <begin position="365"/>
        <end position="376"/>
    </location>
</feature>
<accession>A0A0X3Q3E0</accession>
<sequence>MKSKQESNAMLFTVKLTMRVPLRDPADLEKTMEQIYKERQAKSKKEKRVSCKLGAGEEHLTLSNGSWWATGEFQSDLLYSQIIKHAQLERSPKVMMIVSSQDKVHWEFVLIKTKGESYARQLNAAIRMRVDRVRAKERATHPVSAQPVQYQATTGETYVEEEPLGRTRKKSRAPDVPSVSQASIEHIEKVIVGKQMTSALEDDVNSVDRLTSSPTDPDRTSVPRMPKIPTRPTNGYLKSDQESNSRESLGNDHYRYFPRRPQGEDSLEHDRYLNSGSLVYNEDEKPKAYQATISVSDNTTSNSNNEYPRIIKPRRLQSIEEDRPNGHTKVDRESRQKKTTEDKNFHERQNHQRNPVEPVPYSKIRSPDSEDYRSRTDALSSVTYYGSNERTKSAQPPVVQKPRKNKRRTNRELSSLTDAKNTTTELDDNNIPWEVNICYIKHDPMVGCVEDESGPIYMYTAHQLVPRNTDTYSACDSNSISGSSSSSESEDDSILESESADDDDDENELERFMMQGREENPRGQARILANSKEAHHGFSTINY</sequence>
<dbReference type="AlphaFoldDB" id="A0A0X3Q3E0"/>
<proteinExistence type="predicted"/>
<feature type="compositionally biased region" description="Low complexity" evidence="1">
    <location>
        <begin position="292"/>
        <end position="305"/>
    </location>
</feature>
<evidence type="ECO:0000256" key="1">
    <source>
        <dbReference type="SAM" id="MobiDB-lite"/>
    </source>
</evidence>
<feature type="compositionally biased region" description="Basic and acidic residues" evidence="1">
    <location>
        <begin position="239"/>
        <end position="268"/>
    </location>
</feature>
<gene>
    <name evidence="2" type="ORF">TR165495</name>
</gene>
<feature type="region of interest" description="Disordered" evidence="1">
    <location>
        <begin position="473"/>
        <end position="543"/>
    </location>
</feature>
<feature type="compositionally biased region" description="Polar residues" evidence="1">
    <location>
        <begin position="146"/>
        <end position="156"/>
    </location>
</feature>
<feature type="region of interest" description="Disordered" evidence="1">
    <location>
        <begin position="137"/>
        <end position="181"/>
    </location>
</feature>
<organism evidence="2">
    <name type="scientific">Schistocephalus solidus</name>
    <name type="common">Tapeworm</name>
    <dbReference type="NCBI Taxonomy" id="70667"/>
    <lineage>
        <taxon>Eukaryota</taxon>
        <taxon>Metazoa</taxon>
        <taxon>Spiralia</taxon>
        <taxon>Lophotrochozoa</taxon>
        <taxon>Platyhelminthes</taxon>
        <taxon>Cestoda</taxon>
        <taxon>Eucestoda</taxon>
        <taxon>Diphyllobothriidea</taxon>
        <taxon>Diphyllobothriidae</taxon>
        <taxon>Schistocephalus</taxon>
    </lineage>
</organism>
<feature type="compositionally biased region" description="Polar residues" evidence="1">
    <location>
        <begin position="377"/>
        <end position="388"/>
    </location>
</feature>
<feature type="compositionally biased region" description="Low complexity" evidence="1">
    <location>
        <begin position="473"/>
        <end position="487"/>
    </location>
</feature>
<protein>
    <submittedName>
        <fullName evidence="2">Uncharacterized protein</fullName>
    </submittedName>
</protein>
<evidence type="ECO:0000313" key="2">
    <source>
        <dbReference type="EMBL" id="JAP58569.1"/>
    </source>
</evidence>
<reference evidence="2" key="1">
    <citation type="submission" date="2016-01" db="EMBL/GenBank/DDBJ databases">
        <title>Reference transcriptome for the parasite Schistocephalus solidus: insights into the molecular evolution of parasitism.</title>
        <authorList>
            <person name="Hebert F.O."/>
            <person name="Grambauer S."/>
            <person name="Barber I."/>
            <person name="Landry C.R."/>
            <person name="Aubin-Horth N."/>
        </authorList>
    </citation>
    <scope>NUCLEOTIDE SEQUENCE</scope>
</reference>
<dbReference type="EMBL" id="GEEE01004656">
    <property type="protein sequence ID" value="JAP58569.1"/>
    <property type="molecule type" value="Transcribed_RNA"/>
</dbReference>
<feature type="compositionally biased region" description="Acidic residues" evidence="1">
    <location>
        <begin position="488"/>
        <end position="508"/>
    </location>
</feature>